<evidence type="ECO:0000313" key="1">
    <source>
        <dbReference type="EMBL" id="KNA95243.1"/>
    </source>
</evidence>
<dbReference type="EMBL" id="DS231696">
    <property type="protein sequence ID" value="KNA95243.1"/>
    <property type="molecule type" value="Genomic_DNA"/>
</dbReference>
<name>A0A0J9U7U0_FUSO4</name>
<sequence>MPRGLSYKAAALEGLFRYLSQDFRLKSLAHSSIISPFENAISDCANRISRSPSIFAHSSVRKALKISHGRVVSPAALPIPITVQVSRSLGEYTSVAAFLLHSRFPRRRFRIS</sequence>
<dbReference type="KEGG" id="fox:FOXG_17976"/>
<dbReference type="RefSeq" id="XP_018233289.1">
    <property type="nucleotide sequence ID" value="XM_018398006.1"/>
</dbReference>
<gene>
    <name evidence="1" type="ORF">FOXG_17976</name>
</gene>
<organism evidence="1 2">
    <name type="scientific">Fusarium oxysporum f. sp. lycopersici (strain 4287 / CBS 123668 / FGSC 9935 / NRRL 34936)</name>
    <name type="common">Fusarium vascular wilt of tomato</name>
    <dbReference type="NCBI Taxonomy" id="426428"/>
    <lineage>
        <taxon>Eukaryota</taxon>
        <taxon>Fungi</taxon>
        <taxon>Dikarya</taxon>
        <taxon>Ascomycota</taxon>
        <taxon>Pezizomycotina</taxon>
        <taxon>Sordariomycetes</taxon>
        <taxon>Hypocreomycetidae</taxon>
        <taxon>Hypocreales</taxon>
        <taxon>Nectriaceae</taxon>
        <taxon>Fusarium</taxon>
        <taxon>Fusarium oxysporum species complex</taxon>
    </lineage>
</organism>
<reference evidence="1" key="1">
    <citation type="submission" date="2007-04" db="EMBL/GenBank/DDBJ databases">
        <authorList>
            <consortium name="The Broad Institute Genome Sequencing Platform"/>
            <person name="Birren B."/>
            <person name="Lander E."/>
            <person name="Galagan J."/>
            <person name="Nusbaum C."/>
            <person name="Devon K."/>
            <person name="Ma L.-J."/>
            <person name="Jaffe D."/>
            <person name="Butler J."/>
            <person name="Alvarez P."/>
            <person name="Gnerre S."/>
            <person name="Grabherr M."/>
            <person name="Kleber M."/>
            <person name="Mauceli E."/>
            <person name="Brockman W."/>
            <person name="MacCallum I.A."/>
            <person name="Young S."/>
            <person name="LaButti K."/>
            <person name="DeCaprio D."/>
            <person name="Crawford M."/>
            <person name="Koehrsen M."/>
            <person name="Engels R."/>
            <person name="Montgomery P."/>
            <person name="Pearson M."/>
            <person name="Howarth C."/>
            <person name="Larson L."/>
            <person name="White J."/>
            <person name="O'Leary S."/>
            <person name="Kodira C."/>
            <person name="Zeng Q."/>
            <person name="Yandava C."/>
            <person name="Alvarado L."/>
            <person name="Kistler C."/>
            <person name="Shim W.-B."/>
            <person name="Kang S."/>
            <person name="Woloshuk C."/>
        </authorList>
    </citation>
    <scope>NUCLEOTIDE SEQUENCE</scope>
    <source>
        <strain evidence="1">4287</strain>
    </source>
</reference>
<accession>A0A0J9U7U0</accession>
<dbReference type="GeneID" id="28958682"/>
<proteinExistence type="predicted"/>
<evidence type="ECO:0000313" key="2">
    <source>
        <dbReference type="Proteomes" id="UP000009097"/>
    </source>
</evidence>
<dbReference type="Proteomes" id="UP000009097">
    <property type="component" value="Unassembled WGS sequence"/>
</dbReference>
<dbReference type="AlphaFoldDB" id="A0A0J9U7U0"/>
<protein>
    <submittedName>
        <fullName evidence="1">Uncharacterized protein</fullName>
    </submittedName>
</protein>
<reference evidence="1" key="2">
    <citation type="journal article" date="2010" name="Nature">
        <title>Comparative genomics reveals mobile pathogenicity chromosomes in Fusarium.</title>
        <authorList>
            <person name="Ma L.J."/>
            <person name="van der Does H.C."/>
            <person name="Borkovich K.A."/>
            <person name="Coleman J.J."/>
            <person name="Daboussi M.J."/>
            <person name="Di Pietro A."/>
            <person name="Dufresne M."/>
            <person name="Freitag M."/>
            <person name="Grabherr M."/>
            <person name="Henrissat B."/>
            <person name="Houterman P.M."/>
            <person name="Kang S."/>
            <person name="Shim W.B."/>
            <person name="Woloshuk C."/>
            <person name="Xie X."/>
            <person name="Xu J.R."/>
            <person name="Antoniw J."/>
            <person name="Baker S.E."/>
            <person name="Bluhm B.H."/>
            <person name="Breakspear A."/>
            <person name="Brown D.W."/>
            <person name="Butchko R.A."/>
            <person name="Chapman S."/>
            <person name="Coulson R."/>
            <person name="Coutinho P.M."/>
            <person name="Danchin E.G."/>
            <person name="Diener A."/>
            <person name="Gale L.R."/>
            <person name="Gardiner D.M."/>
            <person name="Goff S."/>
            <person name="Hammond-Kosack K.E."/>
            <person name="Hilburn K."/>
            <person name="Hua-Van A."/>
            <person name="Jonkers W."/>
            <person name="Kazan K."/>
            <person name="Kodira C.D."/>
            <person name="Koehrsen M."/>
            <person name="Kumar L."/>
            <person name="Lee Y.H."/>
            <person name="Li L."/>
            <person name="Manners J.M."/>
            <person name="Miranda-Saavedra D."/>
            <person name="Mukherjee M."/>
            <person name="Park G."/>
            <person name="Park J."/>
            <person name="Park S.Y."/>
            <person name="Proctor R.H."/>
            <person name="Regev A."/>
            <person name="Ruiz-Roldan M.C."/>
            <person name="Sain D."/>
            <person name="Sakthikumar S."/>
            <person name="Sykes S."/>
            <person name="Schwartz D.C."/>
            <person name="Turgeon B.G."/>
            <person name="Wapinski I."/>
            <person name="Yoder O."/>
            <person name="Young S."/>
            <person name="Zeng Q."/>
            <person name="Zhou S."/>
            <person name="Galagan J."/>
            <person name="Cuomo C.A."/>
            <person name="Kistler H.C."/>
            <person name="Rep M."/>
        </authorList>
    </citation>
    <scope>NUCLEOTIDE SEQUENCE [LARGE SCALE GENOMIC DNA]</scope>
    <source>
        <strain evidence="1">4287</strain>
    </source>
</reference>
<dbReference type="VEuPathDB" id="FungiDB:FOXG_17976"/>